<protein>
    <submittedName>
        <fullName evidence="3">Metallothionein</fullName>
    </submittedName>
</protein>
<dbReference type="Pfam" id="PF02069">
    <property type="entry name" value="Metallothio_Pro"/>
    <property type="match status" value="1"/>
</dbReference>
<dbReference type="InterPro" id="IPR000518">
    <property type="entry name" value="Metalthion_fam14_prok"/>
</dbReference>
<evidence type="ECO:0000256" key="1">
    <source>
        <dbReference type="ARBA" id="ARBA00022723"/>
    </source>
</evidence>
<dbReference type="Gene3D" id="2.30.170.10">
    <property type="match status" value="1"/>
</dbReference>
<dbReference type="EMBL" id="CP053586">
    <property type="protein sequence ID" value="WNZ25856.1"/>
    <property type="molecule type" value="Genomic_DNA"/>
</dbReference>
<keyword evidence="2" id="KW-0480">Metal-thiolate cluster</keyword>
<evidence type="ECO:0000256" key="2">
    <source>
        <dbReference type="ARBA" id="ARBA00022851"/>
    </source>
</evidence>
<gene>
    <name evidence="3" type="ORF">HJG54_25505</name>
</gene>
<evidence type="ECO:0000313" key="3">
    <source>
        <dbReference type="EMBL" id="WNZ25856.1"/>
    </source>
</evidence>
<proteinExistence type="predicted"/>
<dbReference type="RefSeq" id="WP_072009717.1">
    <property type="nucleotide sequence ID" value="NZ_CP053586.1"/>
</dbReference>
<organism evidence="3">
    <name type="scientific">Leptolyngbya sp. NK1-12</name>
    <dbReference type="NCBI Taxonomy" id="2547451"/>
    <lineage>
        <taxon>Bacteria</taxon>
        <taxon>Bacillati</taxon>
        <taxon>Cyanobacteriota</taxon>
        <taxon>Cyanophyceae</taxon>
        <taxon>Leptolyngbyales</taxon>
        <taxon>Leptolyngbyaceae</taxon>
        <taxon>Leptolyngbya group</taxon>
        <taxon>Leptolyngbya</taxon>
    </lineage>
</organism>
<dbReference type="PRINTS" id="PR00859">
    <property type="entry name" value="MTPROKARYOTE"/>
</dbReference>
<keyword evidence="1" id="KW-0479">Metal-binding</keyword>
<name>A0AA96WPA0_9CYAN</name>
<dbReference type="SUPFAM" id="SSF57868">
    <property type="entry name" value="Metallothionein"/>
    <property type="match status" value="1"/>
</dbReference>
<dbReference type="AlphaFoldDB" id="A0AA96WPA0"/>
<accession>A0AA96WPA0</accession>
<sequence length="54" mass="5671">MTTVTQMKCACEPCLCVVSVDQAVEKEGKYYCSQACADGHQNGQHGCGHTGCGC</sequence>
<dbReference type="InterPro" id="IPR017854">
    <property type="entry name" value="Metalthion_dom_sf"/>
</dbReference>
<dbReference type="GO" id="GO:0046872">
    <property type="term" value="F:metal ion binding"/>
    <property type="evidence" value="ECO:0007669"/>
    <property type="project" value="UniProtKB-KW"/>
</dbReference>
<reference evidence="3" key="1">
    <citation type="submission" date="2020-05" db="EMBL/GenBank/DDBJ databases">
        <authorList>
            <person name="Zhu T."/>
            <person name="Keshari N."/>
            <person name="Lu X."/>
        </authorList>
    </citation>
    <scope>NUCLEOTIDE SEQUENCE</scope>
    <source>
        <strain evidence="3">NK1-12</strain>
    </source>
</reference>